<comment type="caution">
    <text evidence="1">The sequence shown here is derived from an EMBL/GenBank/DDBJ whole genome shotgun (WGS) entry which is preliminary data.</text>
</comment>
<dbReference type="Proteomes" id="UP000054023">
    <property type="component" value="Unassembled WGS sequence"/>
</dbReference>
<dbReference type="OrthoDB" id="9883219at2"/>
<accession>A0A0W8ICW2</accession>
<sequence length="107" mass="12217">MSLFDQRILVRHPNGTQTDRWGQEKPSWQESTINAWYEVRSSSEAVDAVNQITSGYWLYLEDNQHFTDKSEAFIDGDWHSVDGRAETQPGGQLVGSYRPIALKRTTG</sequence>
<protein>
    <submittedName>
        <fullName evidence="1">Uncharacterized protein</fullName>
    </submittedName>
</protein>
<reference evidence="2" key="1">
    <citation type="submission" date="2015-12" db="EMBL/GenBank/DDBJ databases">
        <authorList>
            <person name="Nair G.R."/>
            <person name="Kaur G."/>
            <person name="Mayilraj S."/>
        </authorList>
    </citation>
    <scope>NUCLEOTIDE SEQUENCE [LARGE SCALE GENOMIC DNA]</scope>
    <source>
        <strain evidence="2">CD08_7</strain>
    </source>
</reference>
<dbReference type="AlphaFoldDB" id="A0A0W8ICW2"/>
<gene>
    <name evidence="1" type="ORF">AVL63_04450</name>
</gene>
<evidence type="ECO:0000313" key="2">
    <source>
        <dbReference type="Proteomes" id="UP000054023"/>
    </source>
</evidence>
<dbReference type="RefSeq" id="WP_058889013.1">
    <property type="nucleotide sequence ID" value="NZ_LQBM01000004.1"/>
</dbReference>
<dbReference type="EMBL" id="LQBM01000004">
    <property type="protein sequence ID" value="KUG57779.1"/>
    <property type="molecule type" value="Genomic_DNA"/>
</dbReference>
<dbReference type="STRING" id="317018.AVL63_04450"/>
<keyword evidence="2" id="KW-1185">Reference proteome</keyword>
<organism evidence="1 2">
    <name type="scientific">Nesterenkonia jeotgali</name>
    <dbReference type="NCBI Taxonomy" id="317018"/>
    <lineage>
        <taxon>Bacteria</taxon>
        <taxon>Bacillati</taxon>
        <taxon>Actinomycetota</taxon>
        <taxon>Actinomycetes</taxon>
        <taxon>Micrococcales</taxon>
        <taxon>Micrococcaceae</taxon>
        <taxon>Nesterenkonia</taxon>
    </lineage>
</organism>
<evidence type="ECO:0000313" key="1">
    <source>
        <dbReference type="EMBL" id="KUG57779.1"/>
    </source>
</evidence>
<name>A0A0W8ICW2_9MICC</name>
<proteinExistence type="predicted"/>